<sequence length="92" mass="10119">MSDPKEFPRDPDQARLDIELTRKELGDTAQALAHKLDVPARAKEQAQERAAQVKSQLRHGTQTVRGNPVPLLVICAVAAVAVGGLITWRNKR</sequence>
<evidence type="ECO:0000256" key="1">
    <source>
        <dbReference type="SAM" id="Phobius"/>
    </source>
</evidence>
<dbReference type="InterPro" id="IPR022062">
    <property type="entry name" value="DUF3618"/>
</dbReference>
<comment type="caution">
    <text evidence="2">The sequence shown here is derived from an EMBL/GenBank/DDBJ whole genome shotgun (WGS) entry which is preliminary data.</text>
</comment>
<dbReference type="RefSeq" id="WP_200319589.1">
    <property type="nucleotide sequence ID" value="NZ_JAENJH010000004.1"/>
</dbReference>
<dbReference type="Pfam" id="PF12277">
    <property type="entry name" value="DUF3618"/>
    <property type="match status" value="1"/>
</dbReference>
<gene>
    <name evidence="2" type="ORF">JHE00_18290</name>
</gene>
<evidence type="ECO:0000313" key="2">
    <source>
        <dbReference type="EMBL" id="MBK1786284.1"/>
    </source>
</evidence>
<keyword evidence="1" id="KW-1133">Transmembrane helix</keyword>
<keyword evidence="1" id="KW-0472">Membrane</keyword>
<proteinExistence type="predicted"/>
<evidence type="ECO:0000313" key="3">
    <source>
        <dbReference type="Proteomes" id="UP000635245"/>
    </source>
</evidence>
<feature type="transmembrane region" description="Helical" evidence="1">
    <location>
        <begin position="69"/>
        <end position="88"/>
    </location>
</feature>
<keyword evidence="3" id="KW-1185">Reference proteome</keyword>
<keyword evidence="1" id="KW-0812">Transmembrane</keyword>
<dbReference type="AlphaFoldDB" id="A0A934QVW0"/>
<organism evidence="2 3">
    <name type="scientific">Prauserella cavernicola</name>
    <dbReference type="NCBI Taxonomy" id="2800127"/>
    <lineage>
        <taxon>Bacteria</taxon>
        <taxon>Bacillati</taxon>
        <taxon>Actinomycetota</taxon>
        <taxon>Actinomycetes</taxon>
        <taxon>Pseudonocardiales</taxon>
        <taxon>Pseudonocardiaceae</taxon>
        <taxon>Prauserella</taxon>
    </lineage>
</organism>
<reference evidence="2" key="1">
    <citation type="submission" date="2020-12" db="EMBL/GenBank/DDBJ databases">
        <title>Prauserella sp. ASG 168, a novel actinomycete isolated from cave rock.</title>
        <authorList>
            <person name="Suriyachadkun C."/>
        </authorList>
    </citation>
    <scope>NUCLEOTIDE SEQUENCE</scope>
    <source>
        <strain evidence="2">ASG 168</strain>
    </source>
</reference>
<dbReference type="Proteomes" id="UP000635245">
    <property type="component" value="Unassembled WGS sequence"/>
</dbReference>
<dbReference type="EMBL" id="JAENJH010000004">
    <property type="protein sequence ID" value="MBK1786284.1"/>
    <property type="molecule type" value="Genomic_DNA"/>
</dbReference>
<protein>
    <submittedName>
        <fullName evidence="2">DUF3618 domain-containing protein</fullName>
    </submittedName>
</protein>
<name>A0A934QVW0_9PSEU</name>
<accession>A0A934QVW0</accession>